<evidence type="ECO:0000256" key="5">
    <source>
        <dbReference type="ARBA" id="ARBA00022840"/>
    </source>
</evidence>
<dbReference type="NCBIfam" id="TIGR01143">
    <property type="entry name" value="murF"/>
    <property type="match status" value="1"/>
</dbReference>
<proteinExistence type="inferred from homology"/>
<dbReference type="PATRIC" id="fig|36816.3.peg.88"/>
<dbReference type="InterPro" id="IPR004101">
    <property type="entry name" value="Mur_ligase_C"/>
</dbReference>
<keyword evidence="3 10" id="KW-0132">Cell division</keyword>
<dbReference type="Pfam" id="PF02875">
    <property type="entry name" value="Mur_ligase_C"/>
    <property type="match status" value="1"/>
</dbReference>
<evidence type="ECO:0000259" key="12">
    <source>
        <dbReference type="Pfam" id="PF01225"/>
    </source>
</evidence>
<dbReference type="EC" id="6.3.2.10" evidence="10 11"/>
<dbReference type="GO" id="GO:0047480">
    <property type="term" value="F:UDP-N-acetylmuramoyl-tripeptide-D-alanyl-D-alanine ligase activity"/>
    <property type="evidence" value="ECO:0007669"/>
    <property type="project" value="UniProtKB-UniRule"/>
</dbReference>
<feature type="domain" description="Mur ligase N-terminal catalytic" evidence="12">
    <location>
        <begin position="32"/>
        <end position="79"/>
    </location>
</feature>
<dbReference type="Proteomes" id="UP000037773">
    <property type="component" value="Unassembled WGS sequence"/>
</dbReference>
<keyword evidence="5 10" id="KW-0067">ATP-binding</keyword>
<dbReference type="SUPFAM" id="SSF53623">
    <property type="entry name" value="MurD-like peptide ligases, catalytic domain"/>
    <property type="match status" value="1"/>
</dbReference>
<keyword evidence="7 10" id="KW-0573">Peptidoglycan synthesis</keyword>
<reference evidence="15 16" key="1">
    <citation type="submission" date="2015-07" db="EMBL/GenBank/DDBJ databases">
        <authorList>
            <person name="Noorani M."/>
        </authorList>
    </citation>
    <scope>NUCLEOTIDE SEQUENCE [LARGE SCALE GENOMIC DNA]</scope>
    <source>
        <strain evidence="15 16">NRRL B-24567</strain>
    </source>
</reference>
<feature type="domain" description="Mur ligase C-terminal" evidence="13">
    <location>
        <begin position="315"/>
        <end position="440"/>
    </location>
</feature>
<dbReference type="GO" id="GO:0071555">
    <property type="term" value="P:cell wall organization"/>
    <property type="evidence" value="ECO:0007669"/>
    <property type="project" value="UniProtKB-KW"/>
</dbReference>
<dbReference type="SUPFAM" id="SSF53244">
    <property type="entry name" value="MurD-like peptide ligases, peptide-binding domain"/>
    <property type="match status" value="1"/>
</dbReference>
<accession>A0A0M8QV40</accession>
<dbReference type="InterPro" id="IPR000713">
    <property type="entry name" value="Mur_ligase_N"/>
</dbReference>
<dbReference type="GO" id="GO:0009252">
    <property type="term" value="P:peptidoglycan biosynthetic process"/>
    <property type="evidence" value="ECO:0007669"/>
    <property type="project" value="UniProtKB-UniRule"/>
</dbReference>
<dbReference type="GO" id="GO:0008766">
    <property type="term" value="F:UDP-N-acetylmuramoylalanyl-D-glutamyl-2,6-diaminopimelate-D-alanyl-D-alanine ligase activity"/>
    <property type="evidence" value="ECO:0007669"/>
    <property type="project" value="RHEA"/>
</dbReference>
<evidence type="ECO:0000256" key="1">
    <source>
        <dbReference type="ARBA" id="ARBA00022490"/>
    </source>
</evidence>
<dbReference type="Gene3D" id="3.90.190.20">
    <property type="entry name" value="Mur ligase, C-terminal domain"/>
    <property type="match status" value="1"/>
</dbReference>
<dbReference type="RefSeq" id="WP_030819648.1">
    <property type="nucleotide sequence ID" value="NZ_LGCN01000001.1"/>
</dbReference>
<dbReference type="UniPathway" id="UPA00219"/>
<evidence type="ECO:0000256" key="11">
    <source>
        <dbReference type="RuleBase" id="RU004136"/>
    </source>
</evidence>
<organism evidence="15 16">
    <name type="scientific">Streptomyces caelestis</name>
    <dbReference type="NCBI Taxonomy" id="36816"/>
    <lineage>
        <taxon>Bacteria</taxon>
        <taxon>Bacillati</taxon>
        <taxon>Actinomycetota</taxon>
        <taxon>Actinomycetes</taxon>
        <taxon>Kitasatosporales</taxon>
        <taxon>Streptomycetaceae</taxon>
        <taxon>Streptomyces</taxon>
    </lineage>
</organism>
<dbReference type="SUPFAM" id="SSF63418">
    <property type="entry name" value="MurE/MurF N-terminal domain"/>
    <property type="match status" value="1"/>
</dbReference>
<comment type="similarity">
    <text evidence="10">Belongs to the MurCDEF family. MurF subfamily.</text>
</comment>
<evidence type="ECO:0000313" key="15">
    <source>
        <dbReference type="EMBL" id="KOT46722.1"/>
    </source>
</evidence>
<comment type="catalytic activity">
    <reaction evidence="10 11">
        <text>D-alanyl-D-alanine + UDP-N-acetyl-alpha-D-muramoyl-L-alanyl-gamma-D-glutamyl-meso-2,6-diaminopimelate + ATP = UDP-N-acetyl-alpha-D-muramoyl-L-alanyl-gamma-D-glutamyl-meso-2,6-diaminopimeloyl-D-alanyl-D-alanine + ADP + phosphate + H(+)</text>
        <dbReference type="Rhea" id="RHEA:28374"/>
        <dbReference type="ChEBI" id="CHEBI:15378"/>
        <dbReference type="ChEBI" id="CHEBI:30616"/>
        <dbReference type="ChEBI" id="CHEBI:43474"/>
        <dbReference type="ChEBI" id="CHEBI:57822"/>
        <dbReference type="ChEBI" id="CHEBI:61386"/>
        <dbReference type="ChEBI" id="CHEBI:83905"/>
        <dbReference type="ChEBI" id="CHEBI:456216"/>
        <dbReference type="EC" id="6.3.2.10"/>
    </reaction>
</comment>
<dbReference type="Gene3D" id="3.40.1190.10">
    <property type="entry name" value="Mur-like, catalytic domain"/>
    <property type="match status" value="1"/>
</dbReference>
<dbReference type="GO" id="GO:0005524">
    <property type="term" value="F:ATP binding"/>
    <property type="evidence" value="ECO:0007669"/>
    <property type="project" value="UniProtKB-UniRule"/>
</dbReference>
<dbReference type="PANTHER" id="PTHR43024">
    <property type="entry name" value="UDP-N-ACETYLMURAMOYL-TRIPEPTIDE--D-ALANYL-D-ALANINE LIGASE"/>
    <property type="match status" value="1"/>
</dbReference>
<keyword evidence="1 10" id="KW-0963">Cytoplasm</keyword>
<comment type="subcellular location">
    <subcellularLocation>
        <location evidence="10 11">Cytoplasm</location>
    </subcellularLocation>
</comment>
<dbReference type="InterPro" id="IPR035911">
    <property type="entry name" value="MurE/MurF_N"/>
</dbReference>
<evidence type="ECO:0000256" key="10">
    <source>
        <dbReference type="HAMAP-Rule" id="MF_02019"/>
    </source>
</evidence>
<evidence type="ECO:0000313" key="16">
    <source>
        <dbReference type="Proteomes" id="UP000037773"/>
    </source>
</evidence>
<keyword evidence="16" id="KW-1185">Reference proteome</keyword>
<dbReference type="OrthoDB" id="9800958at2"/>
<evidence type="ECO:0000259" key="13">
    <source>
        <dbReference type="Pfam" id="PF02875"/>
    </source>
</evidence>
<comment type="pathway">
    <text evidence="10 11">Cell wall biogenesis; peptidoglycan biosynthesis.</text>
</comment>
<dbReference type="InterPro" id="IPR051046">
    <property type="entry name" value="MurCDEF_CellWall_CoF430Synth"/>
</dbReference>
<feature type="domain" description="Mur ligase central" evidence="14">
    <location>
        <begin position="106"/>
        <end position="291"/>
    </location>
</feature>
<dbReference type="GO" id="GO:0005737">
    <property type="term" value="C:cytoplasm"/>
    <property type="evidence" value="ECO:0007669"/>
    <property type="project" value="UniProtKB-SubCell"/>
</dbReference>
<feature type="binding site" evidence="10">
    <location>
        <begin position="108"/>
        <end position="114"/>
    </location>
    <ligand>
        <name>ATP</name>
        <dbReference type="ChEBI" id="CHEBI:30616"/>
    </ligand>
</feature>
<dbReference type="PANTHER" id="PTHR43024:SF1">
    <property type="entry name" value="UDP-N-ACETYLMURAMOYL-TRIPEPTIDE--D-ALANYL-D-ALANINE LIGASE"/>
    <property type="match status" value="1"/>
</dbReference>
<gene>
    <name evidence="10" type="primary">murF</name>
    <name evidence="15" type="ORF">ADK41_00410</name>
</gene>
<dbReference type="Pfam" id="PF08245">
    <property type="entry name" value="Mur_ligase_M"/>
    <property type="match status" value="1"/>
</dbReference>
<evidence type="ECO:0000256" key="8">
    <source>
        <dbReference type="ARBA" id="ARBA00023306"/>
    </source>
</evidence>
<dbReference type="GO" id="GO:0051301">
    <property type="term" value="P:cell division"/>
    <property type="evidence" value="ECO:0007669"/>
    <property type="project" value="UniProtKB-KW"/>
</dbReference>
<evidence type="ECO:0000256" key="6">
    <source>
        <dbReference type="ARBA" id="ARBA00022960"/>
    </source>
</evidence>
<evidence type="ECO:0000256" key="2">
    <source>
        <dbReference type="ARBA" id="ARBA00022598"/>
    </source>
</evidence>
<evidence type="ECO:0000256" key="7">
    <source>
        <dbReference type="ARBA" id="ARBA00022984"/>
    </source>
</evidence>
<dbReference type="HAMAP" id="MF_02019">
    <property type="entry name" value="MurF"/>
    <property type="match status" value="1"/>
</dbReference>
<name>A0A0M8QV40_9ACTN</name>
<dbReference type="InterPro" id="IPR013221">
    <property type="entry name" value="Mur_ligase_cen"/>
</dbReference>
<keyword evidence="2 10" id="KW-0436">Ligase</keyword>
<keyword evidence="4 10" id="KW-0547">Nucleotide-binding</keyword>
<protein>
    <recommendedName>
        <fullName evidence="10 11">UDP-N-acetylmuramoyl-tripeptide--D-alanyl-D-alanine ligase</fullName>
        <ecNumber evidence="10 11">6.3.2.10</ecNumber>
    </recommendedName>
    <alternativeName>
        <fullName evidence="10">D-alanyl-D-alanine-adding enzyme</fullName>
    </alternativeName>
</protein>
<dbReference type="InterPro" id="IPR036615">
    <property type="entry name" value="Mur_ligase_C_dom_sf"/>
</dbReference>
<dbReference type="InterPro" id="IPR005863">
    <property type="entry name" value="UDP-N-AcMur_synth"/>
</dbReference>
<dbReference type="GO" id="GO:0008360">
    <property type="term" value="P:regulation of cell shape"/>
    <property type="evidence" value="ECO:0007669"/>
    <property type="project" value="UniProtKB-KW"/>
</dbReference>
<keyword evidence="6 10" id="KW-0133">Cell shape</keyword>
<comment type="function">
    <text evidence="10 11">Involved in cell wall formation. Catalyzes the final step in the synthesis of UDP-N-acetylmuramoyl-pentapeptide, the precursor of murein.</text>
</comment>
<evidence type="ECO:0000256" key="4">
    <source>
        <dbReference type="ARBA" id="ARBA00022741"/>
    </source>
</evidence>
<dbReference type="Pfam" id="PF01225">
    <property type="entry name" value="Mur_ligase"/>
    <property type="match status" value="1"/>
</dbReference>
<keyword evidence="8 10" id="KW-0131">Cell cycle</keyword>
<comment type="caution">
    <text evidence="15">The sequence shown here is derived from an EMBL/GenBank/DDBJ whole genome shotgun (WGS) entry which is preliminary data.</text>
</comment>
<evidence type="ECO:0000256" key="9">
    <source>
        <dbReference type="ARBA" id="ARBA00023316"/>
    </source>
</evidence>
<evidence type="ECO:0000259" key="14">
    <source>
        <dbReference type="Pfam" id="PF08245"/>
    </source>
</evidence>
<evidence type="ECO:0000256" key="3">
    <source>
        <dbReference type="ARBA" id="ARBA00022618"/>
    </source>
</evidence>
<keyword evidence="9 10" id="KW-0961">Cell wall biogenesis/degradation</keyword>
<sequence>MIPMTLAEVAAATGGVLDTTDGTPVVDAPLAFDSRRPSPGSLFACLTGALVDGHDFAALAVEQGAVAALAQRPVHVPAVLVPDVLTAMSDLARAVHQRYDGVTIGITGSAGKTTTKDLLAHVLAAHAPTVANRASFNNEIGFPVTVSSVRPDTRYLVLEMGARGKGHIQALCDIARPGISTVLNIGSAHVGEFGSREAISDAKAEIVRALPATGKAVLNADDPLVAAMRREHDGRILTFGTDEGADVRATDITTDEGRPTFTLHHQGRTAAVQLTVYGRHNVTNALAAATTALAADVPFDTVATALSEARMATGGRMAVTTRTDGVTLINDAFNASPESVLAALDALTEVGRGRRRIAVLGEMAELGDASVQWHWRVADAAARAGLAHLLVVGSGEGADVLADAYTAATHTVPDRHTADTVSAAVRAILLPGDVVLVKGAHALGLDAVADQLLTV</sequence>
<dbReference type="AlphaFoldDB" id="A0A0M8QV40"/>
<dbReference type="InterPro" id="IPR036565">
    <property type="entry name" value="Mur-like_cat_sf"/>
</dbReference>
<dbReference type="EMBL" id="LGCN01000001">
    <property type="protein sequence ID" value="KOT46722.1"/>
    <property type="molecule type" value="Genomic_DNA"/>
</dbReference>
<dbReference type="Gene3D" id="3.40.1390.10">
    <property type="entry name" value="MurE/MurF, N-terminal domain"/>
    <property type="match status" value="1"/>
</dbReference>